<proteinExistence type="predicted"/>
<dbReference type="InterPro" id="IPR047175">
    <property type="entry name" value="CotS-like"/>
</dbReference>
<dbReference type="Proteomes" id="UP000182569">
    <property type="component" value="Chromosome"/>
</dbReference>
<keyword evidence="2" id="KW-0167">Capsid protein</keyword>
<gene>
    <name evidence="2" type="ORF">A7L45_15020</name>
</gene>
<evidence type="ECO:0000259" key="1">
    <source>
        <dbReference type="Pfam" id="PF01636"/>
    </source>
</evidence>
<accession>A0A1J0GJ42</accession>
<name>A0A1J0GJ42_9CLOT</name>
<dbReference type="RefSeq" id="WP_071613591.1">
    <property type="nucleotide sequence ID" value="NZ_CP015756.1"/>
</dbReference>
<evidence type="ECO:0000313" key="3">
    <source>
        <dbReference type="Proteomes" id="UP000182569"/>
    </source>
</evidence>
<dbReference type="KEGG" id="ceu:A7L45_15020"/>
<feature type="domain" description="Aminoglycoside phosphotransferase" evidence="1">
    <location>
        <begin position="67"/>
        <end position="282"/>
    </location>
</feature>
<dbReference type="PANTHER" id="PTHR39179">
    <property type="entry name" value="SPORE COAT PROTEIN I"/>
    <property type="match status" value="1"/>
</dbReference>
<dbReference type="GO" id="GO:0042601">
    <property type="term" value="C:endospore-forming forespore"/>
    <property type="evidence" value="ECO:0007669"/>
    <property type="project" value="TreeGrafter"/>
</dbReference>
<dbReference type="NCBIfam" id="TIGR02906">
    <property type="entry name" value="spore_CotS"/>
    <property type="match status" value="1"/>
</dbReference>
<dbReference type="AlphaFoldDB" id="A0A1J0GJ42"/>
<reference evidence="3" key="1">
    <citation type="journal article" date="2016" name="Front. Microbiol.">
        <title>Complete Genome Sequence of Clostridium estertheticum DSM 8809, a Microbe Identified in Spoiled Vacuum Packed Beef.</title>
        <authorList>
            <person name="Yu Z."/>
            <person name="Gunn L."/>
            <person name="Brennan E."/>
            <person name="Reid R."/>
            <person name="Wall P.G."/>
            <person name="Gaora O.P."/>
            <person name="Hurley D."/>
            <person name="Bolton D."/>
            <person name="Fanning S."/>
        </authorList>
    </citation>
    <scope>NUCLEOTIDE SEQUENCE [LARGE SCALE GENOMIC DNA]</scope>
    <source>
        <strain evidence="3">DSM 8809</strain>
    </source>
</reference>
<dbReference type="InterPro" id="IPR014255">
    <property type="entry name" value="Spore_coat_CotS"/>
</dbReference>
<evidence type="ECO:0000313" key="2">
    <source>
        <dbReference type="EMBL" id="APC41295.1"/>
    </source>
</evidence>
<dbReference type="Gene3D" id="3.90.1200.10">
    <property type="match status" value="1"/>
</dbReference>
<protein>
    <submittedName>
        <fullName evidence="2">Spore coat protein CotS</fullName>
    </submittedName>
</protein>
<keyword evidence="2" id="KW-0946">Virion</keyword>
<dbReference type="Pfam" id="PF01636">
    <property type="entry name" value="APH"/>
    <property type="match status" value="1"/>
</dbReference>
<dbReference type="STRING" id="1552.A7L45_15020"/>
<dbReference type="Gene3D" id="3.30.200.20">
    <property type="entry name" value="Phosphorylase Kinase, domain 1"/>
    <property type="match status" value="1"/>
</dbReference>
<dbReference type="PANTHER" id="PTHR39179:SF1">
    <property type="entry name" value="SPORE COAT PROTEIN I"/>
    <property type="match status" value="1"/>
</dbReference>
<sequence>MPSTAKNFNNINLLSEENVKKNILPQYDLANADISQIKFKDTDKQRAVYKVQYFDECYCLKKVYYSIKDLLFVYSAIEWLYRNNIHVPRILKTKNNSRFVNYNNMLFILTPWINGIKCDYDNIDHILVCSTNLANMHKVSINFKPICGSSLKEDYSPLGPSIYKHYESLLNFSNLAYKYDDSFSKLYLKYFETSSILAKCSSNIAYSLNLNNLTKSLCHLDYVNKNIIFDTNNEIWVIDFDKCRNDYCAHDISYSLRRLLKRDNTKWDLELAISFLDLYDKILPLTLDDYKYILVYLAFPQRYWKISRDYYGNINKCNKKAFLNLLNNATNKNDYQLDFVQKFKSYIENKFNVTHKL</sequence>
<dbReference type="InterPro" id="IPR002575">
    <property type="entry name" value="Aminoglycoside_PTrfase"/>
</dbReference>
<keyword evidence="3" id="KW-1185">Reference proteome</keyword>
<dbReference type="InterPro" id="IPR011009">
    <property type="entry name" value="Kinase-like_dom_sf"/>
</dbReference>
<organism evidence="2 3">
    <name type="scientific">Clostridium estertheticum subsp. estertheticum</name>
    <dbReference type="NCBI Taxonomy" id="1552"/>
    <lineage>
        <taxon>Bacteria</taxon>
        <taxon>Bacillati</taxon>
        <taxon>Bacillota</taxon>
        <taxon>Clostridia</taxon>
        <taxon>Eubacteriales</taxon>
        <taxon>Clostridiaceae</taxon>
        <taxon>Clostridium</taxon>
    </lineage>
</organism>
<dbReference type="OrthoDB" id="9771902at2"/>
<dbReference type="SUPFAM" id="SSF56112">
    <property type="entry name" value="Protein kinase-like (PK-like)"/>
    <property type="match status" value="1"/>
</dbReference>
<dbReference type="EMBL" id="CP015756">
    <property type="protein sequence ID" value="APC41295.1"/>
    <property type="molecule type" value="Genomic_DNA"/>
</dbReference>